<accession>A0A346Y1Q5</accession>
<dbReference type="SUPFAM" id="SSF53901">
    <property type="entry name" value="Thiolase-like"/>
    <property type="match status" value="2"/>
</dbReference>
<gene>
    <name evidence="10" type="ORF">DVS28_a3729</name>
</gene>
<proteinExistence type="inferred from homology"/>
<comment type="similarity">
    <text evidence="1 7">Belongs to the thiolase-like superfamily. Thiolase family.</text>
</comment>
<evidence type="ECO:0000256" key="3">
    <source>
        <dbReference type="ARBA" id="ARBA00022679"/>
    </source>
</evidence>
<dbReference type="Gene3D" id="3.40.47.10">
    <property type="match status" value="2"/>
</dbReference>
<name>A0A346Y1Q5_9ACTN</name>
<feature type="domain" description="Thiolase N-terminal" evidence="8">
    <location>
        <begin position="4"/>
        <end position="262"/>
    </location>
</feature>
<feature type="active site" description="Acyl-thioester intermediate" evidence="6">
    <location>
        <position position="88"/>
    </location>
</feature>
<dbReference type="PROSITE" id="PS00099">
    <property type="entry name" value="THIOLASE_3"/>
    <property type="match status" value="1"/>
</dbReference>
<dbReference type="InterPro" id="IPR020610">
    <property type="entry name" value="Thiolase_AS"/>
</dbReference>
<evidence type="ECO:0000313" key="10">
    <source>
        <dbReference type="EMBL" id="AXV08402.1"/>
    </source>
</evidence>
<dbReference type="AlphaFoldDB" id="A0A346Y1Q5"/>
<dbReference type="Proteomes" id="UP000264006">
    <property type="component" value="Chromosome"/>
</dbReference>
<keyword evidence="4 7" id="KW-0012">Acyltransferase</keyword>
<organism evidence="10 11">
    <name type="scientific">Euzebya pacifica</name>
    <dbReference type="NCBI Taxonomy" id="1608957"/>
    <lineage>
        <taxon>Bacteria</taxon>
        <taxon>Bacillati</taxon>
        <taxon>Actinomycetota</taxon>
        <taxon>Nitriliruptoria</taxon>
        <taxon>Euzebyales</taxon>
    </lineage>
</organism>
<evidence type="ECO:0000259" key="8">
    <source>
        <dbReference type="Pfam" id="PF00108"/>
    </source>
</evidence>
<dbReference type="Pfam" id="PF00108">
    <property type="entry name" value="Thiolase_N"/>
    <property type="match status" value="1"/>
</dbReference>
<dbReference type="RefSeq" id="WP_114592749.1">
    <property type="nucleotide sequence ID" value="NZ_CP031165.1"/>
</dbReference>
<dbReference type="PANTHER" id="PTHR18919">
    <property type="entry name" value="ACETYL-COA C-ACYLTRANSFERASE"/>
    <property type="match status" value="1"/>
</dbReference>
<evidence type="ECO:0000256" key="1">
    <source>
        <dbReference type="ARBA" id="ARBA00010982"/>
    </source>
</evidence>
<feature type="active site" description="Proton acceptor" evidence="6">
    <location>
        <position position="379"/>
    </location>
</feature>
<dbReference type="NCBIfam" id="TIGR01930">
    <property type="entry name" value="AcCoA-C-Actrans"/>
    <property type="match status" value="1"/>
</dbReference>
<feature type="active site" description="Proton acceptor" evidence="6">
    <location>
        <position position="349"/>
    </location>
</feature>
<dbReference type="InterPro" id="IPR020613">
    <property type="entry name" value="Thiolase_CS"/>
</dbReference>
<dbReference type="PROSITE" id="PS00737">
    <property type="entry name" value="THIOLASE_2"/>
    <property type="match status" value="1"/>
</dbReference>
<dbReference type="CDD" id="cd00751">
    <property type="entry name" value="thiolase"/>
    <property type="match status" value="1"/>
</dbReference>
<dbReference type="PANTHER" id="PTHR18919:SF107">
    <property type="entry name" value="ACETYL-COA ACETYLTRANSFERASE, CYTOSOLIC"/>
    <property type="match status" value="1"/>
</dbReference>
<dbReference type="EC" id="2.3.1.9" evidence="2"/>
<feature type="domain" description="Thiolase C-terminal" evidence="9">
    <location>
        <begin position="270"/>
        <end position="391"/>
    </location>
</feature>
<sequence length="393" mass="40678">MQDVVIVGYARTPIGKFQGGLSSLTAMDLGGRAIAAALDRAGVAPEQIDQVYMGHVLQAGQGQITARQAAVKAGIPMHVPATTINKVCPSGMSAIGLARQTLMLGEADIMVAGGMESMSNAPYVLPKARSGYRMGHGQIIDSMVHDGLWDAFEHVHMGEGSDEKNTEYAIAREAQDEWSAMSHERAVTAWKDGRFDNEVVPVEVPQRKGDALVVEQDEGMRPGTTAESLGNLRPAFTRDGTITAGNASQVSDGGAALVLTTASKAEELGLTPLGRILAYGTVAGPDPSLHHQPADAIRNAAAKVDLDPSGLDLYEMNEAFASVAIHSAGMLGIDKAKVNVNGGAVALGHPIGCTGARITISLLNELRNRGGGTGAASLCGGGGQGDALIIEAL</sequence>
<protein>
    <recommendedName>
        <fullName evidence="5">Probable acetyl-CoA acetyltransferase</fullName>
        <ecNumber evidence="2">2.3.1.9</ecNumber>
    </recommendedName>
</protein>
<dbReference type="OrthoDB" id="1402717at2"/>
<dbReference type="KEGG" id="euz:DVS28_a3729"/>
<dbReference type="Pfam" id="PF02803">
    <property type="entry name" value="Thiolase_C"/>
    <property type="match status" value="1"/>
</dbReference>
<evidence type="ECO:0000256" key="5">
    <source>
        <dbReference type="ARBA" id="ARBA00040529"/>
    </source>
</evidence>
<dbReference type="InterPro" id="IPR020616">
    <property type="entry name" value="Thiolase_N"/>
</dbReference>
<reference evidence="10 11" key="1">
    <citation type="submission" date="2018-09" db="EMBL/GenBank/DDBJ databases">
        <title>Complete genome sequence of Euzebya sp. DY32-46 isolated from seawater of Pacific Ocean.</title>
        <authorList>
            <person name="Xu L."/>
            <person name="Wu Y.-H."/>
            <person name="Xu X.-W."/>
        </authorList>
    </citation>
    <scope>NUCLEOTIDE SEQUENCE [LARGE SCALE GENOMIC DNA]</scope>
    <source>
        <strain evidence="10 11">DY32-46</strain>
    </source>
</reference>
<dbReference type="InterPro" id="IPR002155">
    <property type="entry name" value="Thiolase"/>
</dbReference>
<evidence type="ECO:0000256" key="4">
    <source>
        <dbReference type="ARBA" id="ARBA00023315"/>
    </source>
</evidence>
<evidence type="ECO:0000256" key="6">
    <source>
        <dbReference type="PIRSR" id="PIRSR000429-1"/>
    </source>
</evidence>
<evidence type="ECO:0000256" key="7">
    <source>
        <dbReference type="RuleBase" id="RU003557"/>
    </source>
</evidence>
<dbReference type="PIRSF" id="PIRSF000429">
    <property type="entry name" value="Ac-CoA_Ac_transf"/>
    <property type="match status" value="1"/>
</dbReference>
<keyword evidence="3 7" id="KW-0808">Transferase</keyword>
<keyword evidence="11" id="KW-1185">Reference proteome</keyword>
<dbReference type="InterPro" id="IPR020617">
    <property type="entry name" value="Thiolase_C"/>
</dbReference>
<evidence type="ECO:0000313" key="11">
    <source>
        <dbReference type="Proteomes" id="UP000264006"/>
    </source>
</evidence>
<evidence type="ECO:0000256" key="2">
    <source>
        <dbReference type="ARBA" id="ARBA00012705"/>
    </source>
</evidence>
<dbReference type="EMBL" id="CP031165">
    <property type="protein sequence ID" value="AXV08402.1"/>
    <property type="molecule type" value="Genomic_DNA"/>
</dbReference>
<dbReference type="GO" id="GO:0003985">
    <property type="term" value="F:acetyl-CoA C-acetyltransferase activity"/>
    <property type="evidence" value="ECO:0007669"/>
    <property type="project" value="UniProtKB-EC"/>
</dbReference>
<dbReference type="InterPro" id="IPR016039">
    <property type="entry name" value="Thiolase-like"/>
</dbReference>
<evidence type="ECO:0000259" key="9">
    <source>
        <dbReference type="Pfam" id="PF02803"/>
    </source>
</evidence>
<dbReference type="FunFam" id="3.40.47.10:FF:000010">
    <property type="entry name" value="Acetyl-CoA acetyltransferase (Thiolase)"/>
    <property type="match status" value="1"/>
</dbReference>